<dbReference type="SUPFAM" id="SSF52540">
    <property type="entry name" value="P-loop containing nucleoside triphosphate hydrolases"/>
    <property type="match status" value="1"/>
</dbReference>
<reference evidence="2" key="1">
    <citation type="submission" date="2017-08" db="EMBL/GenBank/DDBJ databases">
        <authorList>
            <person name="Varghese N."/>
            <person name="Submissions S."/>
        </authorList>
    </citation>
    <scope>NUCLEOTIDE SEQUENCE [LARGE SCALE GENOMIC DNA]</scope>
    <source>
        <strain evidence="2">JC23</strain>
    </source>
</reference>
<dbReference type="EMBL" id="OBQC01000003">
    <property type="protein sequence ID" value="SOC37080.1"/>
    <property type="molecule type" value="Genomic_DNA"/>
</dbReference>
<dbReference type="RefSeq" id="WP_097148670.1">
    <property type="nucleotide sequence ID" value="NZ_OBQC01000003.1"/>
</dbReference>
<evidence type="ECO:0000313" key="2">
    <source>
        <dbReference type="Proteomes" id="UP000219252"/>
    </source>
</evidence>
<keyword evidence="2" id="KW-1185">Reference proteome</keyword>
<sequence>MTIIKCAIDTKNAFSNKPSSNLIKEIQTSALQGQREYSIKQLAEYVVKGYSFCPSLFKEVDGKLSRSKVKWAGTQLIGLDFDDGISLDEFKAIGEEYGLKPNFIYYTFNHGVEGKEKFRVVYMLNAFITDIRIYNYIQKSLSVIFDNKQDPQAKDVSRLFFGGRGLATEIDESAMLKIELLSQMVYTKLKKTCTNQFSREMRKFCQETAINQINKKGPAIFVENMLTSINNNIEVSTNSTTFHPVSINTVTNNRITFNFSITQEELIRTPIDKKPKKYVIDNITNKMKAEQRVDLENLKTRCQLVNALENGEWLYHDEITHIAMNLIHARGGQKKLIDSLELNENHITTNKVEDFKYYCQYFSNHNYQPSSCNPRGKCSTGCRFFDQCERNGKNILQQLDVKKGKIKRVASLPTVPLSDGEYQLQAAYNEFLDAPIDGSIHVIKAPTGIGKSKLYTSHSLKNCAIAVPNHRLAKEIYQSIKGTQPELDVVYISEKPSTTPMLDQEILQSHQLGLYNRANQLFNSFTQDIISGKKQPESEEHKNAIIKYSQSITKAYSASTVILTHERMMHPPAMKNINTFIIDEDIIPSVIKTSNINITDLEVLLASQNESIESFIDSVKSTSNETYTDTPKLELKHGVFTKCIQNNSAQLTSNIINFIHSTHYIKHDNGIIDFVQNRSNFPTDKKYIMFSATTSRTIGKSIWGERVTFHDIGETETKGSVILHYDRSYSRASMSNLDIKLFVKKLKEQNEENTKVITFKKYAKSLENEGIDIAATFGATMGLNQFSGEDLIIVGTPHFPPSKYLLTALTLNRIKIDESNGLQINPTLVKRNGFEFHFTTFPDNKILRDIQFYFIESELIQSIGRARLLRNDANVNLYSNFPVPNCILELEQN</sequence>
<dbReference type="InterPro" id="IPR027417">
    <property type="entry name" value="P-loop_NTPase"/>
</dbReference>
<organism evidence="1 2">
    <name type="scientific">Ureibacillus acetophenoni</name>
    <dbReference type="NCBI Taxonomy" id="614649"/>
    <lineage>
        <taxon>Bacteria</taxon>
        <taxon>Bacillati</taxon>
        <taxon>Bacillota</taxon>
        <taxon>Bacilli</taxon>
        <taxon>Bacillales</taxon>
        <taxon>Caryophanaceae</taxon>
        <taxon>Ureibacillus</taxon>
    </lineage>
</organism>
<name>A0A285U562_9BACL</name>
<evidence type="ECO:0000313" key="1">
    <source>
        <dbReference type="EMBL" id="SOC37080.1"/>
    </source>
</evidence>
<proteinExistence type="predicted"/>
<dbReference type="OrthoDB" id="581132at2"/>
<dbReference type="AlphaFoldDB" id="A0A285U562"/>
<gene>
    <name evidence="1" type="ORF">SAMN05877842_10311</name>
</gene>
<protein>
    <submittedName>
        <fullName evidence="1">Uncharacterized protein</fullName>
    </submittedName>
</protein>
<accession>A0A285U562</accession>
<dbReference type="Proteomes" id="UP000219252">
    <property type="component" value="Unassembled WGS sequence"/>
</dbReference>